<evidence type="ECO:0000313" key="3">
    <source>
        <dbReference type="Proteomes" id="UP001319121"/>
    </source>
</evidence>
<feature type="transmembrane region" description="Helical" evidence="1">
    <location>
        <begin position="365"/>
        <end position="385"/>
    </location>
</feature>
<dbReference type="SUPFAM" id="SSF82714">
    <property type="entry name" value="Multidrug efflux transporter AcrB TolC docking domain, DN and DC subdomains"/>
    <property type="match status" value="2"/>
</dbReference>
<feature type="transmembrane region" description="Helical" evidence="1">
    <location>
        <begin position="391"/>
        <end position="409"/>
    </location>
</feature>
<feature type="transmembrane region" description="Helical" evidence="1">
    <location>
        <begin position="886"/>
        <end position="906"/>
    </location>
</feature>
<keyword evidence="1" id="KW-1133">Transmembrane helix</keyword>
<dbReference type="RefSeq" id="WP_212786202.1">
    <property type="nucleotide sequence ID" value="NZ_AP019536.1"/>
</dbReference>
<proteinExistence type="predicted"/>
<feature type="transmembrane region" description="Helical" evidence="1">
    <location>
        <begin position="12"/>
        <end position="34"/>
    </location>
</feature>
<dbReference type="Proteomes" id="UP001319121">
    <property type="component" value="Chromosome"/>
</dbReference>
<keyword evidence="1" id="KW-0812">Transmembrane</keyword>
<feature type="transmembrane region" description="Helical" evidence="1">
    <location>
        <begin position="860"/>
        <end position="879"/>
    </location>
</feature>
<dbReference type="Gene3D" id="3.30.70.1430">
    <property type="entry name" value="Multidrug efflux transporter AcrB pore domain"/>
    <property type="match status" value="2"/>
</dbReference>
<sequence>MHPKEFNLSAWALKYQAVVFYALCTLLLAGIFSYTQLAQKEDPDFAFRIMTIQLQWPGASAREIEQQVTDRVERKLQETPWLDNVSSYSRAGEAVVFVTLKDAMPPAELEHSWNLVRKELSDLRKSLPEGVPDPVINDNFGETYGSIYALTSNTLSNAELAQQAGNIRDELLQIKDVSKVHLIGVQREKIYIEFSSSKMAALGIDPLQVASALKAQNEMEPAGEIVSRYDISRLRVSGDFKSLQSIQDIGIKSRGKIYRLGDVCHVYRSYADPASFKMHTMGKEAIGLAISMSDQGNVTKLGKLLDREFALITQKLPAGVEIYRVSNQPAVVEKSIGDFMQALLEALVIVLAVSFLSLGLRAGLVVGLSIPLVLAGTFLLMHLFGIDLQRVSLGALIIALGLLVDDAMIAVEMMQVKLEQGWGKLRAATFAYTSTAFPMLTGTLITAAAFLPVGLAKSSAGEYTFSICAVVTIALLVSWLVAVIFTPFIGYRLLHDRQQKTPDVDHYREGFYARFRTIVEWCLDHRKSVIALTVVAFVSALLGFSKVEQEFFPPSERPELLMDIWLPEGMTFAATEALTEELEGKLKADPGIVNYTSYIGGSTPRFYLPLDLQLPSINFAQMVITTRDTEAREAVLKRVRKMLDKDYADAGIRIARLENGPPVGYPVQFRVLGDDPEKLRSIADEIAGAVRKNKNTKNVSVDSNEKIRIVNIEVNQDQARQFGLSSQAISRNLQALLSGLKITNLREGTHHIEVIARTEQEERANPEYLRRMNIYTEDGKFVPLSQIAKVGEATEDGIIWRKNRLPVVTVRADVPDEVRAPDVSMEIDRRLASIRAKLPQGYRIEVGGAMEDSGNAQDSIIEILPLMCLIIVTLLILQLKRFKPVVLALLTAPLGIIGVAAALLAFHVPFGFVAMLGTISLAGMIMRNSVILLDQIAQDTAAGMHRWDAIVESTVRRFRPIMLTAAAAILAMIPLTRSVFWGPMAIVIMGGLLVATLLTLFYLPALYAIWFKVERPQAVDPNTTR</sequence>
<dbReference type="Gene3D" id="3.30.2090.10">
    <property type="entry name" value="Multidrug efflux transporter AcrB TolC docking domain, DN and DC subdomains"/>
    <property type="match status" value="2"/>
</dbReference>
<dbReference type="Pfam" id="PF00873">
    <property type="entry name" value="ACR_tran"/>
    <property type="match status" value="1"/>
</dbReference>
<dbReference type="SUPFAM" id="SSF82866">
    <property type="entry name" value="Multidrug efflux transporter AcrB transmembrane domain"/>
    <property type="match status" value="2"/>
</dbReference>
<protein>
    <submittedName>
        <fullName evidence="2">Resistance-nodulation-cell division (RND) efflux transporter</fullName>
    </submittedName>
</protein>
<feature type="transmembrane region" description="Helical" evidence="1">
    <location>
        <begin position="339"/>
        <end position="358"/>
    </location>
</feature>
<dbReference type="PRINTS" id="PR00702">
    <property type="entry name" value="ACRIFLAVINRP"/>
</dbReference>
<evidence type="ECO:0000313" key="2">
    <source>
        <dbReference type="EMBL" id="BBI98574.1"/>
    </source>
</evidence>
<dbReference type="PANTHER" id="PTHR32063:SF18">
    <property type="entry name" value="CATION EFFLUX SYSTEM PROTEIN"/>
    <property type="match status" value="1"/>
</dbReference>
<feature type="transmembrane region" description="Helical" evidence="1">
    <location>
        <begin position="958"/>
        <end position="975"/>
    </location>
</feature>
<reference evidence="2 3" key="1">
    <citation type="submission" date="2019-03" db="EMBL/GenBank/DDBJ databases">
        <title>Complete genome sequence of Ferrigenium kumadai strain An22, a microaerophilic iron-oxidizing bacterium isolated from a paddy field soil.</title>
        <authorList>
            <person name="Watanabe T."/>
            <person name="Asakawa S."/>
        </authorList>
    </citation>
    <scope>NUCLEOTIDE SEQUENCE [LARGE SCALE GENOMIC DNA]</scope>
    <source>
        <strain evidence="2 3">An22</strain>
    </source>
</reference>
<dbReference type="SUPFAM" id="SSF82693">
    <property type="entry name" value="Multidrug efflux transporter AcrB pore domain, PN1, PN2, PC1 and PC2 subdomains"/>
    <property type="match status" value="3"/>
</dbReference>
<evidence type="ECO:0000256" key="1">
    <source>
        <dbReference type="SAM" id="Phobius"/>
    </source>
</evidence>
<dbReference type="GO" id="GO:0042910">
    <property type="term" value="F:xenobiotic transmembrane transporter activity"/>
    <property type="evidence" value="ECO:0007669"/>
    <property type="project" value="TreeGrafter"/>
</dbReference>
<organism evidence="2 3">
    <name type="scientific">Ferrigenium kumadai</name>
    <dbReference type="NCBI Taxonomy" id="1682490"/>
    <lineage>
        <taxon>Bacteria</taxon>
        <taxon>Pseudomonadati</taxon>
        <taxon>Pseudomonadota</taxon>
        <taxon>Betaproteobacteria</taxon>
        <taxon>Nitrosomonadales</taxon>
        <taxon>Gallionellaceae</taxon>
        <taxon>Ferrigenium</taxon>
    </lineage>
</organism>
<keyword evidence="1" id="KW-0472">Membrane</keyword>
<gene>
    <name evidence="2" type="ORF">FGKAn22_02670</name>
</gene>
<name>A0AAN1SZI1_9PROT</name>
<dbReference type="InterPro" id="IPR001036">
    <property type="entry name" value="Acrflvin-R"/>
</dbReference>
<dbReference type="Gene3D" id="3.30.70.1440">
    <property type="entry name" value="Multidrug efflux transporter AcrB pore domain"/>
    <property type="match status" value="1"/>
</dbReference>
<feature type="transmembrane region" description="Helical" evidence="1">
    <location>
        <begin position="430"/>
        <end position="451"/>
    </location>
</feature>
<dbReference type="EMBL" id="AP019536">
    <property type="protein sequence ID" value="BBI98574.1"/>
    <property type="molecule type" value="Genomic_DNA"/>
</dbReference>
<dbReference type="GO" id="GO:0005886">
    <property type="term" value="C:plasma membrane"/>
    <property type="evidence" value="ECO:0007669"/>
    <property type="project" value="TreeGrafter"/>
</dbReference>
<dbReference type="Gene3D" id="3.30.70.1320">
    <property type="entry name" value="Multidrug efflux transporter AcrB pore domain like"/>
    <property type="match status" value="1"/>
</dbReference>
<keyword evidence="3" id="KW-1185">Reference proteome</keyword>
<dbReference type="InterPro" id="IPR027463">
    <property type="entry name" value="AcrB_DN_DC_subdom"/>
</dbReference>
<feature type="transmembrane region" description="Helical" evidence="1">
    <location>
        <begin position="912"/>
        <end position="937"/>
    </location>
</feature>
<dbReference type="KEGG" id="fku:FGKAn22_02670"/>
<dbReference type="PANTHER" id="PTHR32063">
    <property type="match status" value="1"/>
</dbReference>
<feature type="transmembrane region" description="Helical" evidence="1">
    <location>
        <begin position="463"/>
        <end position="491"/>
    </location>
</feature>
<dbReference type="Gene3D" id="1.20.1640.10">
    <property type="entry name" value="Multidrug efflux transporter AcrB transmembrane domain"/>
    <property type="match status" value="2"/>
</dbReference>
<feature type="transmembrane region" description="Helical" evidence="1">
    <location>
        <begin position="981"/>
        <end position="1003"/>
    </location>
</feature>
<dbReference type="AlphaFoldDB" id="A0AAN1SZI1"/>
<accession>A0AAN1SZI1</accession>